<reference evidence="2" key="1">
    <citation type="submission" date="2018-04" db="EMBL/GenBank/DDBJ databases">
        <title>Draft genome sequence of the Candidatus Spirobacillus cienkowskii, a pathogen of freshwater Daphnia species, reconstructed from hemolymph metagenomic reads.</title>
        <authorList>
            <person name="Bresciani L."/>
            <person name="Lemos L.N."/>
            <person name="Wale N."/>
            <person name="Lin J.Y."/>
            <person name="Fernandes G.R."/>
            <person name="Duffy M.A."/>
            <person name="Rodrigues J.M."/>
        </authorList>
    </citation>
    <scope>NUCLEOTIDE SEQUENCE [LARGE SCALE GENOMIC DNA]</scope>
    <source>
        <strain evidence="2">Binning01</strain>
    </source>
</reference>
<evidence type="ECO:0000313" key="2">
    <source>
        <dbReference type="EMBL" id="RDB36685.1"/>
    </source>
</evidence>
<dbReference type="InterPro" id="IPR011639">
    <property type="entry name" value="MethylTrfase_TaqI-like_dom"/>
</dbReference>
<dbReference type="Pfam" id="PF07669">
    <property type="entry name" value="Eco57I"/>
    <property type="match status" value="1"/>
</dbReference>
<protein>
    <recommendedName>
        <fullName evidence="1">Type II methyltransferase M.TaqI-like domain-containing protein</fullName>
    </recommendedName>
</protein>
<gene>
    <name evidence="2" type="ORF">DCC88_03820</name>
</gene>
<dbReference type="InterPro" id="IPR029063">
    <property type="entry name" value="SAM-dependent_MTases_sf"/>
</dbReference>
<dbReference type="AlphaFoldDB" id="A0A369KVF1"/>
<organism evidence="2 3">
    <name type="scientific">Spirobacillus cienkowskii</name>
    <dbReference type="NCBI Taxonomy" id="495820"/>
    <lineage>
        <taxon>Bacteria</taxon>
        <taxon>Pseudomonadati</taxon>
        <taxon>Bdellovibrionota</taxon>
        <taxon>Oligoflexia</taxon>
        <taxon>Silvanigrellales</taxon>
        <taxon>Spirobacillus</taxon>
    </lineage>
</organism>
<dbReference type="EMBL" id="QOVW01000044">
    <property type="protein sequence ID" value="RDB36685.1"/>
    <property type="molecule type" value="Genomic_DNA"/>
</dbReference>
<dbReference type="GO" id="GO:0006304">
    <property type="term" value="P:DNA modification"/>
    <property type="evidence" value="ECO:0007669"/>
    <property type="project" value="InterPro"/>
</dbReference>
<dbReference type="GO" id="GO:0009007">
    <property type="term" value="F:site-specific DNA-methyltransferase (adenine-specific) activity"/>
    <property type="evidence" value="ECO:0007669"/>
    <property type="project" value="UniProtKB-EC"/>
</dbReference>
<evidence type="ECO:0000313" key="3">
    <source>
        <dbReference type="Proteomes" id="UP000253934"/>
    </source>
</evidence>
<accession>A0A369KVF1</accession>
<dbReference type="Proteomes" id="UP000253934">
    <property type="component" value="Unassembled WGS sequence"/>
</dbReference>
<feature type="domain" description="Type II methyltransferase M.TaqI-like" evidence="1">
    <location>
        <begin position="95"/>
        <end position="250"/>
    </location>
</feature>
<evidence type="ECO:0000259" key="1">
    <source>
        <dbReference type="Pfam" id="PF07669"/>
    </source>
</evidence>
<name>A0A369KVF1_9BACT</name>
<keyword evidence="3" id="KW-1185">Reference proteome</keyword>
<dbReference type="SUPFAM" id="SSF53335">
    <property type="entry name" value="S-adenosyl-L-methionine-dependent methyltransferases"/>
    <property type="match status" value="1"/>
</dbReference>
<proteinExistence type="predicted"/>
<comment type="caution">
    <text evidence="2">The sequence shown here is derived from an EMBL/GenBank/DDBJ whole genome shotgun (WGS) entry which is preliminary data.</text>
</comment>
<sequence length="422" mass="48558">MPAITIKPTAHVVDVLGNVIGRDQPILRMEKALEMVSLLGSEVFEDQNIVFFDPFCKAGELLLACAFYSSWAKAKNKPDLLDMSMVFNEIFLSNRYFGLAPDERHHRLSIRTFLGNKNSHDEKFNHIIRDGHYLSEIDGKLNKEKFDKEFNSMIEYIKKKTGNKKIIAVGNPPYQENYKGEGNNTGANPIYHIFLDKIIKSELLDQFLMVTPSRWFAGGRGKALKTFALELRESKKLKQIYDFQDSKQIFPTVEIKGGVCFLHWDKNYNGKTKFFNKEKNTCIEVDLSEGDLIIRDGLSLNIVNKVKHKADKFISEIAWSWNPFNLPSNYFDKNLRCESGDLLECFTKRGVIKKINKNKIVKNFDKIGKFKVTYPKAVSKGGIPHRPDQIFILNKKQVCTETYMIIDAFDTKDEAENLLKLK</sequence>
<dbReference type="Gene3D" id="3.40.50.150">
    <property type="entry name" value="Vaccinia Virus protein VP39"/>
    <property type="match status" value="1"/>
</dbReference>